<proteinExistence type="predicted"/>
<keyword evidence="1" id="KW-0472">Membrane</keyword>
<evidence type="ECO:0000256" key="1">
    <source>
        <dbReference type="SAM" id="Phobius"/>
    </source>
</evidence>
<keyword evidence="1" id="KW-0812">Transmembrane</keyword>
<keyword evidence="3" id="KW-1185">Reference proteome</keyword>
<name>A0A507QQ77_MONPU</name>
<reference evidence="2 3" key="1">
    <citation type="submission" date="2019-06" db="EMBL/GenBank/DDBJ databases">
        <title>Wine fermentation using esterase from Monascus purpureus.</title>
        <authorList>
            <person name="Geng C."/>
            <person name="Zhang Y."/>
        </authorList>
    </citation>
    <scope>NUCLEOTIDE SEQUENCE [LARGE SCALE GENOMIC DNA]</scope>
    <source>
        <strain evidence="2">HQ1</strain>
    </source>
</reference>
<organism evidence="2 3">
    <name type="scientific">Monascus purpureus</name>
    <name type="common">Red mold</name>
    <name type="synonym">Monascus anka</name>
    <dbReference type="NCBI Taxonomy" id="5098"/>
    <lineage>
        <taxon>Eukaryota</taxon>
        <taxon>Fungi</taxon>
        <taxon>Dikarya</taxon>
        <taxon>Ascomycota</taxon>
        <taxon>Pezizomycotina</taxon>
        <taxon>Eurotiomycetes</taxon>
        <taxon>Eurotiomycetidae</taxon>
        <taxon>Eurotiales</taxon>
        <taxon>Aspergillaceae</taxon>
        <taxon>Monascus</taxon>
    </lineage>
</organism>
<feature type="transmembrane region" description="Helical" evidence="1">
    <location>
        <begin position="54"/>
        <end position="75"/>
    </location>
</feature>
<evidence type="ECO:0000313" key="2">
    <source>
        <dbReference type="EMBL" id="TQB69365.1"/>
    </source>
</evidence>
<comment type="caution">
    <text evidence="2">The sequence shown here is derived from an EMBL/GenBank/DDBJ whole genome shotgun (WGS) entry which is preliminary data.</text>
</comment>
<dbReference type="Proteomes" id="UP000319663">
    <property type="component" value="Unassembled WGS sequence"/>
</dbReference>
<gene>
    <name evidence="2" type="ORF">MPDQ_001945</name>
</gene>
<feature type="transmembrane region" description="Helical" evidence="1">
    <location>
        <begin position="14"/>
        <end position="33"/>
    </location>
</feature>
<keyword evidence="1" id="KW-1133">Transmembrane helix</keyword>
<feature type="transmembrane region" description="Helical" evidence="1">
    <location>
        <begin position="202"/>
        <end position="219"/>
    </location>
</feature>
<feature type="transmembrane region" description="Helical" evidence="1">
    <location>
        <begin position="124"/>
        <end position="147"/>
    </location>
</feature>
<protein>
    <submittedName>
        <fullName evidence="2">Uncharacterized protein</fullName>
    </submittedName>
</protein>
<dbReference type="AlphaFoldDB" id="A0A507QQ77"/>
<accession>A0A507QQ77</accession>
<evidence type="ECO:0000313" key="3">
    <source>
        <dbReference type="Proteomes" id="UP000319663"/>
    </source>
</evidence>
<dbReference type="EMBL" id="VIFY01000157">
    <property type="protein sequence ID" value="TQB69365.1"/>
    <property type="molecule type" value="Genomic_DNA"/>
</dbReference>
<sequence length="237" mass="26667">MDFHLAARGPDRNYTGFLTKTIVYMATLVIFLLGEPSTFLPTKQPQLVLTHVDFISFLVTAFAFTLSSIIIPKWISYNSDKPPIHYSYGLTSRCSWLSKTCEPFPQRDDCHGEDRYFCSMWRSVSFLMTFAVVVEGICIVAYLVILTGGKRLRESGWRFLAFLILIAAIVQAASMALVAYLYDNEPRFFAGWKLDESWACCTASWCLTVLCAGAIVIAAKTLPSEGGYELIPDQLYE</sequence>
<feature type="transmembrane region" description="Helical" evidence="1">
    <location>
        <begin position="159"/>
        <end position="182"/>
    </location>
</feature>